<accession>A0A0D7BQJ5</accession>
<feature type="coiled-coil region" evidence="1">
    <location>
        <begin position="125"/>
        <end position="152"/>
    </location>
</feature>
<keyword evidence="3" id="KW-1185">Reference proteome</keyword>
<gene>
    <name evidence="2" type="ORF">CYLTODRAFT_19629</name>
</gene>
<dbReference type="EMBL" id="KN880441">
    <property type="protein sequence ID" value="KIY72687.1"/>
    <property type="molecule type" value="Genomic_DNA"/>
</dbReference>
<evidence type="ECO:0000313" key="3">
    <source>
        <dbReference type="Proteomes" id="UP000054007"/>
    </source>
</evidence>
<proteinExistence type="predicted"/>
<evidence type="ECO:0000313" key="2">
    <source>
        <dbReference type="EMBL" id="KIY72687.1"/>
    </source>
</evidence>
<sequence length="155" mass="17662">MNANDQRTQWPGIHHNFPPQTQHANASLPFALPDTPTSMHQPMQLSQDRVQNSNPDANVQRVPAMAIRNGSDEMLALFQRRLNAALAERDNTISHLKGLSADLERRNYDLSDELTRLKLYLETSQNQFKAALANLRRENAHLSAEVSRLKRVRTQ</sequence>
<keyword evidence="1" id="KW-0175">Coiled coil</keyword>
<dbReference type="AlphaFoldDB" id="A0A0D7BQJ5"/>
<name>A0A0D7BQJ5_9AGAR</name>
<reference evidence="2 3" key="1">
    <citation type="journal article" date="2015" name="Fungal Genet. Biol.">
        <title>Evolution of novel wood decay mechanisms in Agaricales revealed by the genome sequences of Fistulina hepatica and Cylindrobasidium torrendii.</title>
        <authorList>
            <person name="Floudas D."/>
            <person name="Held B.W."/>
            <person name="Riley R."/>
            <person name="Nagy L.G."/>
            <person name="Koehler G."/>
            <person name="Ransdell A.S."/>
            <person name="Younus H."/>
            <person name="Chow J."/>
            <person name="Chiniquy J."/>
            <person name="Lipzen A."/>
            <person name="Tritt A."/>
            <person name="Sun H."/>
            <person name="Haridas S."/>
            <person name="LaButti K."/>
            <person name="Ohm R.A."/>
            <person name="Kues U."/>
            <person name="Blanchette R.A."/>
            <person name="Grigoriev I.V."/>
            <person name="Minto R.E."/>
            <person name="Hibbett D.S."/>
        </authorList>
    </citation>
    <scope>NUCLEOTIDE SEQUENCE [LARGE SCALE GENOMIC DNA]</scope>
    <source>
        <strain evidence="2 3">FP15055 ss-10</strain>
    </source>
</reference>
<organism evidence="2 3">
    <name type="scientific">Cylindrobasidium torrendii FP15055 ss-10</name>
    <dbReference type="NCBI Taxonomy" id="1314674"/>
    <lineage>
        <taxon>Eukaryota</taxon>
        <taxon>Fungi</taxon>
        <taxon>Dikarya</taxon>
        <taxon>Basidiomycota</taxon>
        <taxon>Agaricomycotina</taxon>
        <taxon>Agaricomycetes</taxon>
        <taxon>Agaricomycetidae</taxon>
        <taxon>Agaricales</taxon>
        <taxon>Marasmiineae</taxon>
        <taxon>Physalacriaceae</taxon>
        <taxon>Cylindrobasidium</taxon>
    </lineage>
</organism>
<protein>
    <submittedName>
        <fullName evidence="2">Uncharacterized protein</fullName>
    </submittedName>
</protein>
<evidence type="ECO:0000256" key="1">
    <source>
        <dbReference type="SAM" id="Coils"/>
    </source>
</evidence>
<dbReference type="Proteomes" id="UP000054007">
    <property type="component" value="Unassembled WGS sequence"/>
</dbReference>